<dbReference type="GO" id="GO:0008270">
    <property type="term" value="F:zinc ion binding"/>
    <property type="evidence" value="ECO:0007669"/>
    <property type="project" value="InterPro"/>
</dbReference>
<reference evidence="4" key="1">
    <citation type="journal article" date="2017" name="Genome Announc.">
        <title>Genome sequences of Cyberlindnera fabianii 65, Pichia kudriavzevii 129, and Saccharomyces cerevisiae 131 isolated from fermented masau fruits in Zimbabwe.</title>
        <authorList>
            <person name="van Rijswijck I.M.H."/>
            <person name="Derks M.F.L."/>
            <person name="Abee T."/>
            <person name="de Ridder D."/>
            <person name="Smid E.J."/>
        </authorList>
    </citation>
    <scope>NUCLEOTIDE SEQUENCE [LARGE SCALE GENOMIC DNA]</scope>
    <source>
        <strain evidence="4">129</strain>
    </source>
</reference>
<dbReference type="Gene3D" id="4.10.240.10">
    <property type="entry name" value="Zn(2)-C6 fungal-type DNA-binding domain"/>
    <property type="match status" value="1"/>
</dbReference>
<dbReference type="InterPro" id="IPR036864">
    <property type="entry name" value="Zn2-C6_fun-type_DNA-bd_sf"/>
</dbReference>
<dbReference type="SMART" id="SM00066">
    <property type="entry name" value="GAL4"/>
    <property type="match status" value="1"/>
</dbReference>
<dbReference type="PANTHER" id="PTHR47657">
    <property type="entry name" value="STEROL REGULATORY ELEMENT-BINDING PROTEIN ECM22"/>
    <property type="match status" value="1"/>
</dbReference>
<dbReference type="AlphaFoldDB" id="A0A1V2LMQ6"/>
<dbReference type="PROSITE" id="PS00463">
    <property type="entry name" value="ZN2_CY6_FUNGAL_1"/>
    <property type="match status" value="1"/>
</dbReference>
<evidence type="ECO:0000313" key="4">
    <source>
        <dbReference type="Proteomes" id="UP000189274"/>
    </source>
</evidence>
<dbReference type="Proteomes" id="UP000189274">
    <property type="component" value="Unassembled WGS sequence"/>
</dbReference>
<feature type="region of interest" description="Disordered" evidence="1">
    <location>
        <begin position="1"/>
        <end position="44"/>
    </location>
</feature>
<dbReference type="VEuPathDB" id="FungiDB:C5L36_0C04690"/>
<dbReference type="CDD" id="cd00067">
    <property type="entry name" value="GAL4"/>
    <property type="match status" value="1"/>
</dbReference>
<organism evidence="3 4">
    <name type="scientific">Pichia kudriavzevii</name>
    <name type="common">Yeast</name>
    <name type="synonym">Issatchenkia orientalis</name>
    <dbReference type="NCBI Taxonomy" id="4909"/>
    <lineage>
        <taxon>Eukaryota</taxon>
        <taxon>Fungi</taxon>
        <taxon>Dikarya</taxon>
        <taxon>Ascomycota</taxon>
        <taxon>Saccharomycotina</taxon>
        <taxon>Pichiomycetes</taxon>
        <taxon>Pichiales</taxon>
        <taxon>Pichiaceae</taxon>
        <taxon>Pichia</taxon>
    </lineage>
</organism>
<accession>A0A1V2LMQ6</accession>
<feature type="domain" description="Zn(2)-C6 fungal-type" evidence="2">
    <location>
        <begin position="47"/>
        <end position="77"/>
    </location>
</feature>
<name>A0A1V2LMQ6_PICKU</name>
<dbReference type="SUPFAM" id="SSF57701">
    <property type="entry name" value="Zn2/Cys6 DNA-binding domain"/>
    <property type="match status" value="1"/>
</dbReference>
<dbReference type="InterPro" id="IPR052400">
    <property type="entry name" value="Zn2-C6_fungal_TF"/>
</dbReference>
<comment type="caution">
    <text evidence="3">The sequence shown here is derived from an EMBL/GenBank/DDBJ whole genome shotgun (WGS) entry which is preliminary data.</text>
</comment>
<dbReference type="InterPro" id="IPR001138">
    <property type="entry name" value="Zn2Cys6_DnaBD"/>
</dbReference>
<sequence length="224" mass="25485">MDNFEATHRVHRDKGAGNGVGKSKEKGKGNGTAKGKIKGKPTRSKSGCLNCRKRKKKCDEVKPICTGCLNRNLICEYRSLAFHPFIENKLDIVTDSNPINNNLPNNILPIDEKITKISNLENLVGETVMRIFDNNNSKLSNLFENQQVQEDLPNLDEFDIQKTKTLDDLLPIDSDFLNIFFEDQPQYLDLFKNPTPIIPPSLDIKLPVPLTTLELSYFEFFCKR</sequence>
<evidence type="ECO:0000259" key="2">
    <source>
        <dbReference type="PROSITE" id="PS50048"/>
    </source>
</evidence>
<dbReference type="Pfam" id="PF00172">
    <property type="entry name" value="Zn_clus"/>
    <property type="match status" value="1"/>
</dbReference>
<evidence type="ECO:0000313" key="3">
    <source>
        <dbReference type="EMBL" id="ONH73966.1"/>
    </source>
</evidence>
<evidence type="ECO:0000256" key="1">
    <source>
        <dbReference type="SAM" id="MobiDB-lite"/>
    </source>
</evidence>
<protein>
    <submittedName>
        <fullName evidence="3">Transcriptional regulatory protein pro1</fullName>
    </submittedName>
</protein>
<dbReference type="GO" id="GO:0000981">
    <property type="term" value="F:DNA-binding transcription factor activity, RNA polymerase II-specific"/>
    <property type="evidence" value="ECO:0007669"/>
    <property type="project" value="InterPro"/>
</dbReference>
<proteinExistence type="predicted"/>
<dbReference type="PROSITE" id="PS50048">
    <property type="entry name" value="ZN2_CY6_FUNGAL_2"/>
    <property type="match status" value="1"/>
</dbReference>
<dbReference type="PANTHER" id="PTHR47657:SF7">
    <property type="entry name" value="STEROL REGULATORY ELEMENT-BINDING PROTEIN ECM22"/>
    <property type="match status" value="1"/>
</dbReference>
<dbReference type="EMBL" id="MQVM01000012">
    <property type="protein sequence ID" value="ONH73966.1"/>
    <property type="molecule type" value="Genomic_DNA"/>
</dbReference>
<gene>
    <name evidence="3" type="ORF">BOH78_2853</name>
</gene>